<protein>
    <recommendedName>
        <fullName evidence="9">Enhancer of mRNA-decapping protein 4</fullName>
    </recommendedName>
</protein>
<feature type="region of interest" description="Disordered" evidence="6">
    <location>
        <begin position="1"/>
        <end position="181"/>
    </location>
</feature>
<feature type="compositionally biased region" description="Low complexity" evidence="6">
    <location>
        <begin position="921"/>
        <end position="931"/>
    </location>
</feature>
<dbReference type="InterPro" id="IPR011047">
    <property type="entry name" value="Quinoprotein_ADH-like_sf"/>
</dbReference>
<dbReference type="OrthoDB" id="21128at2759"/>
<name>A0A9P5ZAB2_9AGAR</name>
<dbReference type="InterPro" id="IPR045152">
    <property type="entry name" value="EDC4-like"/>
</dbReference>
<keyword evidence="8" id="KW-1185">Reference proteome</keyword>
<dbReference type="InterPro" id="IPR015943">
    <property type="entry name" value="WD40/YVTN_repeat-like_dom_sf"/>
</dbReference>
<feature type="coiled-coil region" evidence="5">
    <location>
        <begin position="858"/>
        <end position="907"/>
    </location>
</feature>
<feature type="compositionally biased region" description="Low complexity" evidence="6">
    <location>
        <begin position="12"/>
        <end position="32"/>
    </location>
</feature>
<dbReference type="EMBL" id="MU155149">
    <property type="protein sequence ID" value="KAF9483827.1"/>
    <property type="molecule type" value="Genomic_DNA"/>
</dbReference>
<feature type="compositionally biased region" description="Polar residues" evidence="6">
    <location>
        <begin position="108"/>
        <end position="124"/>
    </location>
</feature>
<feature type="compositionally biased region" description="Low complexity" evidence="6">
    <location>
        <begin position="172"/>
        <end position="181"/>
    </location>
</feature>
<dbReference type="AlphaFoldDB" id="A0A9P5ZAB2"/>
<dbReference type="InterPro" id="IPR019775">
    <property type="entry name" value="WD40_repeat_CS"/>
</dbReference>
<feature type="compositionally biased region" description="Polar residues" evidence="6">
    <location>
        <begin position="77"/>
        <end position="91"/>
    </location>
</feature>
<evidence type="ECO:0000256" key="5">
    <source>
        <dbReference type="SAM" id="Coils"/>
    </source>
</evidence>
<dbReference type="InterPro" id="IPR044938">
    <property type="entry name" value="EDC4_C_sf"/>
</dbReference>
<gene>
    <name evidence="7" type="ORF">BDN70DRAFT_241709</name>
</gene>
<dbReference type="SMART" id="SM00320">
    <property type="entry name" value="WD40"/>
    <property type="match status" value="3"/>
</dbReference>
<organism evidence="7 8">
    <name type="scientific">Pholiota conissans</name>
    <dbReference type="NCBI Taxonomy" id="109636"/>
    <lineage>
        <taxon>Eukaryota</taxon>
        <taxon>Fungi</taxon>
        <taxon>Dikarya</taxon>
        <taxon>Basidiomycota</taxon>
        <taxon>Agaricomycotina</taxon>
        <taxon>Agaricomycetes</taxon>
        <taxon>Agaricomycetidae</taxon>
        <taxon>Agaricales</taxon>
        <taxon>Agaricineae</taxon>
        <taxon>Strophariaceae</taxon>
        <taxon>Pholiota</taxon>
    </lineage>
</organism>
<dbReference type="Proteomes" id="UP000807469">
    <property type="component" value="Unassembled WGS sequence"/>
</dbReference>
<feature type="region of interest" description="Disordered" evidence="6">
    <location>
        <begin position="616"/>
        <end position="682"/>
    </location>
</feature>
<dbReference type="SUPFAM" id="SSF50998">
    <property type="entry name" value="Quinoprotein alcohol dehydrogenase-like"/>
    <property type="match status" value="1"/>
</dbReference>
<dbReference type="InterPro" id="IPR001680">
    <property type="entry name" value="WD40_rpt"/>
</dbReference>
<feature type="region of interest" description="Disordered" evidence="6">
    <location>
        <begin position="918"/>
        <end position="1024"/>
    </location>
</feature>
<evidence type="ECO:0000256" key="6">
    <source>
        <dbReference type="SAM" id="MobiDB-lite"/>
    </source>
</evidence>
<dbReference type="PANTHER" id="PTHR15598">
    <property type="entry name" value="ENHANCER OF MRNA-DECAPPING PROTEIN 4"/>
    <property type="match status" value="1"/>
</dbReference>
<feature type="compositionally biased region" description="Polar residues" evidence="6">
    <location>
        <begin position="133"/>
        <end position="143"/>
    </location>
</feature>
<dbReference type="GO" id="GO:0031087">
    <property type="term" value="P:deadenylation-independent decapping of nuclear-transcribed mRNA"/>
    <property type="evidence" value="ECO:0007669"/>
    <property type="project" value="InterPro"/>
</dbReference>
<dbReference type="Gene3D" id="2.130.10.10">
    <property type="entry name" value="YVTN repeat-like/Quinoprotein amine dehydrogenase"/>
    <property type="match status" value="1"/>
</dbReference>
<sequence>MFEFTSAFDHLSSTAAAVKKKPVPVASSQPSSGNEDGGSWNPPPDPKRQSVENLLENLTRGQPQVSQPQPPAYESYLTGNEFTQQLEQSPSRAPLPPIPSGKPVAVPNRTSSPRDSSPKNQTLHRPQPRAADINNNQQTSYTTGMPFLRQEKDGSPGPRGSGVRQIKQTQAPMQPQPQSILQQQPPKYPAIKAQPSPVPQSQNIIFDVSQPLDEIQARDAVKWTPIALVKQDSVFLPGTTIGATHWVAYAMTRGRVRVISRSSGDRTLLQLPQVFSQTASVIDMAVYGNRLAGVTSDGGFVVWELPEMITDDVPGRVLLCLPPTGDPHDAIRAVKWHSKEADILAIAADDKIYVIDLANTHALHGQPLPHSDLHHIGQLFNVHSPVVAFDFDVDHYALATISEDSTLTIWNMHDNMPYTVHKIRGDDVPSSLSFVNGGIVIGRKNGTVFQLLSATSKAILSTISFVNGVQDDPDMFGHITYDTRIQTLWVANSRRESLIALKLHIEPSYSGNEESTRGYIEQVVEFTGIKPTIHFVILTADADPHGDEAHAACVAAKISPGELALVGFSVHSTGVDQVLIRKELFDSALVHAESKFPFVDSQYQQLLENKARQLIHPPLQSGPQPQPSGVQFAPPRVRTPPSDDVENEYSEGQRSITDPKSKGPKSKNVNWKEENNKDKDKTLKATDAALINDSSLGQALSREIKKTEESLHSRIGKLIGKEMDKQHQRFEETRLHEQAEDFARQEKILKLISTELTRNTTRVVEMAVKTEIQNSVLPSLESITRNEVKASLNEHIGHGLVETINRSLPTEMEKLLLRPTISNHFANILSTALTPMIEHHIKEILTTTFFQFHSNQTAAMHQDLMRELRNELSVIKTELGKFQADTARAQEGNIRELEHTVRALSDQVKYLSINNQIPHIQPSSQPQQGPSSGPPVPQQQQGNLNAPHLRQGNLPPVGPPVPAYMNNHPSFQQQGPLPPQHQQPQPTHIQQQQWYSPIAAPQASVPATLPQPPPVIPPQERTPPLKSDQWDESYLSVLHSQDSSKLRDLLARTNAELVFPLNGTPLVSQAVILTLIHRLSAVVGDTPPNDESFKTSLWWLQRVASLLHPEDKLIADFIPRVIPTVQQSLNTTKQRLAILPGGIGTMESARALSDIQDSLRRKIGQQ</sequence>
<proteinExistence type="predicted"/>
<keyword evidence="4" id="KW-0677">Repeat</keyword>
<evidence type="ECO:0000313" key="8">
    <source>
        <dbReference type="Proteomes" id="UP000807469"/>
    </source>
</evidence>
<evidence type="ECO:0000256" key="4">
    <source>
        <dbReference type="ARBA" id="ARBA00022737"/>
    </source>
</evidence>
<reference evidence="7" key="1">
    <citation type="submission" date="2020-11" db="EMBL/GenBank/DDBJ databases">
        <authorList>
            <consortium name="DOE Joint Genome Institute"/>
            <person name="Ahrendt S."/>
            <person name="Riley R."/>
            <person name="Andreopoulos W."/>
            <person name="Labutti K."/>
            <person name="Pangilinan J."/>
            <person name="Ruiz-Duenas F.J."/>
            <person name="Barrasa J.M."/>
            <person name="Sanchez-Garcia M."/>
            <person name="Camarero S."/>
            <person name="Miyauchi S."/>
            <person name="Serrano A."/>
            <person name="Linde D."/>
            <person name="Babiker R."/>
            <person name="Drula E."/>
            <person name="Ayuso-Fernandez I."/>
            <person name="Pacheco R."/>
            <person name="Padilla G."/>
            <person name="Ferreira P."/>
            <person name="Barriuso J."/>
            <person name="Kellner H."/>
            <person name="Castanera R."/>
            <person name="Alfaro M."/>
            <person name="Ramirez L."/>
            <person name="Pisabarro A.G."/>
            <person name="Kuo A."/>
            <person name="Tritt A."/>
            <person name="Lipzen A."/>
            <person name="He G."/>
            <person name="Yan M."/>
            <person name="Ng V."/>
            <person name="Cullen D."/>
            <person name="Martin F."/>
            <person name="Rosso M.-N."/>
            <person name="Henrissat B."/>
            <person name="Hibbett D."/>
            <person name="Martinez A.T."/>
            <person name="Grigoriev I.V."/>
        </authorList>
    </citation>
    <scope>NUCLEOTIDE SEQUENCE</scope>
    <source>
        <strain evidence="7">CIRM-BRFM 674</strain>
    </source>
</reference>
<feature type="compositionally biased region" description="Low complexity" evidence="6">
    <location>
        <begin position="617"/>
        <end position="631"/>
    </location>
</feature>
<keyword evidence="3" id="KW-0853">WD repeat</keyword>
<comment type="caution">
    <text evidence="7">The sequence shown here is derived from an EMBL/GenBank/DDBJ whole genome shotgun (WGS) entry which is preliminary data.</text>
</comment>
<dbReference type="PANTHER" id="PTHR15598:SF5">
    <property type="entry name" value="ENHANCER OF MRNA-DECAPPING PROTEIN 4"/>
    <property type="match status" value="1"/>
</dbReference>
<feature type="compositionally biased region" description="Low complexity" evidence="6">
    <location>
        <begin position="982"/>
        <end position="993"/>
    </location>
</feature>
<evidence type="ECO:0000256" key="1">
    <source>
        <dbReference type="ARBA" id="ARBA00004496"/>
    </source>
</evidence>
<feature type="compositionally biased region" description="Basic and acidic residues" evidence="6">
    <location>
        <begin position="670"/>
        <end position="682"/>
    </location>
</feature>
<evidence type="ECO:0000256" key="2">
    <source>
        <dbReference type="ARBA" id="ARBA00022490"/>
    </source>
</evidence>
<evidence type="ECO:0000256" key="3">
    <source>
        <dbReference type="ARBA" id="ARBA00022574"/>
    </source>
</evidence>
<feature type="compositionally biased region" description="Pro residues" evidence="6">
    <location>
        <begin position="1009"/>
        <end position="1021"/>
    </location>
</feature>
<comment type="subcellular location">
    <subcellularLocation>
        <location evidence="1">Cytoplasm</location>
    </subcellularLocation>
</comment>
<accession>A0A9P5ZAB2</accession>
<dbReference type="PROSITE" id="PS00678">
    <property type="entry name" value="WD_REPEATS_1"/>
    <property type="match status" value="1"/>
</dbReference>
<keyword evidence="2" id="KW-0963">Cytoplasm</keyword>
<evidence type="ECO:0008006" key="9">
    <source>
        <dbReference type="Google" id="ProtNLM"/>
    </source>
</evidence>
<keyword evidence="5" id="KW-0175">Coiled coil</keyword>
<evidence type="ECO:0000313" key="7">
    <source>
        <dbReference type="EMBL" id="KAF9483827.1"/>
    </source>
</evidence>
<dbReference type="Gene3D" id="1.10.220.100">
    <property type="entry name" value="conserved c-terminal region of ge- 1"/>
    <property type="match status" value="1"/>
</dbReference>
<dbReference type="GO" id="GO:0000932">
    <property type="term" value="C:P-body"/>
    <property type="evidence" value="ECO:0007669"/>
    <property type="project" value="TreeGrafter"/>
</dbReference>